<proteinExistence type="predicted"/>
<accession>A0A1R3RF88</accession>
<organism evidence="2 3">
    <name type="scientific">Aspergillus carbonarius (strain ITEM 5010)</name>
    <dbReference type="NCBI Taxonomy" id="602072"/>
    <lineage>
        <taxon>Eukaryota</taxon>
        <taxon>Fungi</taxon>
        <taxon>Dikarya</taxon>
        <taxon>Ascomycota</taxon>
        <taxon>Pezizomycotina</taxon>
        <taxon>Eurotiomycetes</taxon>
        <taxon>Eurotiomycetidae</taxon>
        <taxon>Eurotiales</taxon>
        <taxon>Aspergillaceae</taxon>
        <taxon>Aspergillus</taxon>
        <taxon>Aspergillus subgen. Circumdati</taxon>
    </lineage>
</organism>
<evidence type="ECO:0000259" key="1">
    <source>
        <dbReference type="PROSITE" id="PS50181"/>
    </source>
</evidence>
<dbReference type="AlphaFoldDB" id="A0A1R3RF88"/>
<dbReference type="VEuPathDB" id="FungiDB:ASPCADRAFT_508918"/>
<protein>
    <recommendedName>
        <fullName evidence="1">F-box domain-containing protein</fullName>
    </recommendedName>
</protein>
<evidence type="ECO:0000313" key="3">
    <source>
        <dbReference type="Proteomes" id="UP000188318"/>
    </source>
</evidence>
<dbReference type="InterPro" id="IPR036047">
    <property type="entry name" value="F-box-like_dom_sf"/>
</dbReference>
<dbReference type="InterPro" id="IPR001810">
    <property type="entry name" value="F-box_dom"/>
</dbReference>
<dbReference type="EMBL" id="KV907505">
    <property type="protein sequence ID" value="OOF93156.1"/>
    <property type="molecule type" value="Genomic_DNA"/>
</dbReference>
<dbReference type="PROSITE" id="PS50181">
    <property type="entry name" value="FBOX"/>
    <property type="match status" value="1"/>
</dbReference>
<feature type="domain" description="F-box" evidence="1">
    <location>
        <begin position="44"/>
        <end position="90"/>
    </location>
</feature>
<dbReference type="SUPFAM" id="SSF81383">
    <property type="entry name" value="F-box domain"/>
    <property type="match status" value="1"/>
</dbReference>
<name>A0A1R3RF88_ASPC5</name>
<dbReference type="Pfam" id="PF00646">
    <property type="entry name" value="F-box"/>
    <property type="match status" value="1"/>
</dbReference>
<reference evidence="3" key="1">
    <citation type="journal article" date="2017" name="Genome Biol.">
        <title>Comparative genomics reveals high biological diversity and specific adaptations in the industrially and medically important fungal genus Aspergillus.</title>
        <authorList>
            <person name="de Vries R.P."/>
            <person name="Riley R."/>
            <person name="Wiebenga A."/>
            <person name="Aguilar-Osorio G."/>
            <person name="Amillis S."/>
            <person name="Uchima C.A."/>
            <person name="Anderluh G."/>
            <person name="Asadollahi M."/>
            <person name="Askin M."/>
            <person name="Barry K."/>
            <person name="Battaglia E."/>
            <person name="Bayram O."/>
            <person name="Benocci T."/>
            <person name="Braus-Stromeyer S.A."/>
            <person name="Caldana C."/>
            <person name="Canovas D."/>
            <person name="Cerqueira G.C."/>
            <person name="Chen F."/>
            <person name="Chen W."/>
            <person name="Choi C."/>
            <person name="Clum A."/>
            <person name="Dos Santos R.A."/>
            <person name="Damasio A.R."/>
            <person name="Diallinas G."/>
            <person name="Emri T."/>
            <person name="Fekete E."/>
            <person name="Flipphi M."/>
            <person name="Freyberg S."/>
            <person name="Gallo A."/>
            <person name="Gournas C."/>
            <person name="Habgood R."/>
            <person name="Hainaut M."/>
            <person name="Harispe M.L."/>
            <person name="Henrissat B."/>
            <person name="Hilden K.S."/>
            <person name="Hope R."/>
            <person name="Hossain A."/>
            <person name="Karabika E."/>
            <person name="Karaffa L."/>
            <person name="Karanyi Z."/>
            <person name="Krasevec N."/>
            <person name="Kuo A."/>
            <person name="Kusch H."/>
            <person name="LaButti K."/>
            <person name="Lagendijk E.L."/>
            <person name="Lapidus A."/>
            <person name="Levasseur A."/>
            <person name="Lindquist E."/>
            <person name="Lipzen A."/>
            <person name="Logrieco A.F."/>
            <person name="MacCabe A."/>
            <person name="Maekelae M.R."/>
            <person name="Malavazi I."/>
            <person name="Melin P."/>
            <person name="Meyer V."/>
            <person name="Mielnichuk N."/>
            <person name="Miskei M."/>
            <person name="Molnar A.P."/>
            <person name="Mule G."/>
            <person name="Ngan C.Y."/>
            <person name="Orejas M."/>
            <person name="Orosz E."/>
            <person name="Ouedraogo J.P."/>
            <person name="Overkamp K.M."/>
            <person name="Park H.-S."/>
            <person name="Perrone G."/>
            <person name="Piumi F."/>
            <person name="Punt P.J."/>
            <person name="Ram A.F."/>
            <person name="Ramon A."/>
            <person name="Rauscher S."/>
            <person name="Record E."/>
            <person name="Riano-Pachon D.M."/>
            <person name="Robert V."/>
            <person name="Roehrig J."/>
            <person name="Ruller R."/>
            <person name="Salamov A."/>
            <person name="Salih N.S."/>
            <person name="Samson R.A."/>
            <person name="Sandor E."/>
            <person name="Sanguinetti M."/>
            <person name="Schuetze T."/>
            <person name="Sepcic K."/>
            <person name="Shelest E."/>
            <person name="Sherlock G."/>
            <person name="Sophianopoulou V."/>
            <person name="Squina F.M."/>
            <person name="Sun H."/>
            <person name="Susca A."/>
            <person name="Todd R.B."/>
            <person name="Tsang A."/>
            <person name="Unkles S.E."/>
            <person name="van de Wiele N."/>
            <person name="van Rossen-Uffink D."/>
            <person name="Oliveira J.V."/>
            <person name="Vesth T.C."/>
            <person name="Visser J."/>
            <person name="Yu J.-H."/>
            <person name="Zhou M."/>
            <person name="Andersen M.R."/>
            <person name="Archer D.B."/>
            <person name="Baker S.E."/>
            <person name="Benoit I."/>
            <person name="Brakhage A.A."/>
            <person name="Braus G.H."/>
            <person name="Fischer R."/>
            <person name="Frisvad J.C."/>
            <person name="Goldman G.H."/>
            <person name="Houbraken J."/>
            <person name="Oakley B."/>
            <person name="Pocsi I."/>
            <person name="Scazzocchio C."/>
            <person name="Seiboth B."/>
            <person name="vanKuyk P.A."/>
            <person name="Wortman J."/>
            <person name="Dyer P.S."/>
            <person name="Grigoriev I.V."/>
        </authorList>
    </citation>
    <scope>NUCLEOTIDE SEQUENCE [LARGE SCALE GENOMIC DNA]</scope>
    <source>
        <strain evidence="3">ITEM 5010</strain>
    </source>
</reference>
<keyword evidence="3" id="KW-1185">Reference proteome</keyword>
<dbReference type="STRING" id="602072.A0A1R3RF88"/>
<dbReference type="OrthoDB" id="2687876at2759"/>
<dbReference type="OMA" id="GWYGTMR"/>
<gene>
    <name evidence="2" type="ORF">ASPCADRAFT_508918</name>
</gene>
<dbReference type="Proteomes" id="UP000188318">
    <property type="component" value="Unassembled WGS sequence"/>
</dbReference>
<sequence>MAPIHNLDILTYSHSNTVDHTLNDIPTLCPLDNGQPHPAPTHGLGTLEQLPLELLQIILVSLDLKPLTDFRRVNRQARQVVDSIPQYNQIIQHAPISIRAILSIESGDWISCQTLYQKLCTDACDICGHFGGYLYLITCRRVCFLCFNVRSTYRPLLKVSAAREFGLRKEDFANLPQMRCLPGVYSPLGATYRRRFTFVDHDAARQAGITLHGSVEAMDRYAKQFEAERLQKYPEPGLLRDSQRIRRNRPRDGFNGFSVNAQRFLGVIRAPVIDARQGSTEWGVYCEGCKNHYDNKPLHWRRLYTRERFQRHIEEYGDIVDGKHERLEY</sequence>
<evidence type="ECO:0000313" key="2">
    <source>
        <dbReference type="EMBL" id="OOF93156.1"/>
    </source>
</evidence>